<protein>
    <submittedName>
        <fullName evidence="2">Uncharacterized protein</fullName>
    </submittedName>
</protein>
<dbReference type="EMBL" id="CAAALY010022365">
    <property type="protein sequence ID" value="VEL14797.1"/>
    <property type="molecule type" value="Genomic_DNA"/>
</dbReference>
<feature type="non-terminal residue" evidence="2">
    <location>
        <position position="1"/>
    </location>
</feature>
<evidence type="ECO:0000313" key="3">
    <source>
        <dbReference type="Proteomes" id="UP000784294"/>
    </source>
</evidence>
<evidence type="ECO:0000256" key="1">
    <source>
        <dbReference type="SAM" id="MobiDB-lite"/>
    </source>
</evidence>
<gene>
    <name evidence="2" type="ORF">PXEA_LOCUS8237</name>
</gene>
<name>A0A3S5BRC9_9PLAT</name>
<feature type="compositionally biased region" description="Polar residues" evidence="1">
    <location>
        <begin position="99"/>
        <end position="111"/>
    </location>
</feature>
<keyword evidence="3" id="KW-1185">Reference proteome</keyword>
<dbReference type="Proteomes" id="UP000784294">
    <property type="component" value="Unassembled WGS sequence"/>
</dbReference>
<proteinExistence type="predicted"/>
<accession>A0A3S5BRC9</accession>
<dbReference type="AlphaFoldDB" id="A0A3S5BRC9"/>
<sequence length="320" mass="35970">MTLPVNGAIAIKRNMLKTGLENRCFGHASALNLICSDDATRLDTRHRIEPSVFLESTPCQAIKHSTHLQTPLVNINYQRIYTDLFHSRMSETDVHSLSEDQSNILSKTMSSSDEDKPKSEIRRLADKRKQTRENRKDKRAEENEVGRLRAEEEKKEEGEMHEEMMDLPEAITPSALSSEASTNLDATSDQAIQQPLELISFNSDHLIPIADYSEVDGIGAPLPSLTAQGDEESFSRLPFSPDLLLNYPSTGPESRFYAIEEMTADAISVNTAATLASNFWAETGSYLSRLLHHWLTRPFHLVGGLFTIFSSYLTNRTLHF</sequence>
<feature type="compositionally biased region" description="Basic and acidic residues" evidence="1">
    <location>
        <begin position="113"/>
        <end position="162"/>
    </location>
</feature>
<evidence type="ECO:0000313" key="2">
    <source>
        <dbReference type="EMBL" id="VEL14797.1"/>
    </source>
</evidence>
<feature type="region of interest" description="Disordered" evidence="1">
    <location>
        <begin position="95"/>
        <end position="162"/>
    </location>
</feature>
<organism evidence="2 3">
    <name type="scientific">Protopolystoma xenopodis</name>
    <dbReference type="NCBI Taxonomy" id="117903"/>
    <lineage>
        <taxon>Eukaryota</taxon>
        <taxon>Metazoa</taxon>
        <taxon>Spiralia</taxon>
        <taxon>Lophotrochozoa</taxon>
        <taxon>Platyhelminthes</taxon>
        <taxon>Monogenea</taxon>
        <taxon>Polyopisthocotylea</taxon>
        <taxon>Polystomatidea</taxon>
        <taxon>Polystomatidae</taxon>
        <taxon>Protopolystoma</taxon>
    </lineage>
</organism>
<comment type="caution">
    <text evidence="2">The sequence shown here is derived from an EMBL/GenBank/DDBJ whole genome shotgun (WGS) entry which is preliminary data.</text>
</comment>
<reference evidence="2" key="1">
    <citation type="submission" date="2018-11" db="EMBL/GenBank/DDBJ databases">
        <authorList>
            <consortium name="Pathogen Informatics"/>
        </authorList>
    </citation>
    <scope>NUCLEOTIDE SEQUENCE</scope>
</reference>